<keyword evidence="2" id="KW-1185">Reference proteome</keyword>
<comment type="caution">
    <text evidence="1">The sequence shown here is derived from an EMBL/GenBank/DDBJ whole genome shotgun (WGS) entry which is preliminary data.</text>
</comment>
<gene>
    <name evidence="1" type="ORF">CEXT_340971</name>
</gene>
<proteinExistence type="predicted"/>
<organism evidence="1 2">
    <name type="scientific">Caerostris extrusa</name>
    <name type="common">Bark spider</name>
    <name type="synonym">Caerostris bankana</name>
    <dbReference type="NCBI Taxonomy" id="172846"/>
    <lineage>
        <taxon>Eukaryota</taxon>
        <taxon>Metazoa</taxon>
        <taxon>Ecdysozoa</taxon>
        <taxon>Arthropoda</taxon>
        <taxon>Chelicerata</taxon>
        <taxon>Arachnida</taxon>
        <taxon>Araneae</taxon>
        <taxon>Araneomorphae</taxon>
        <taxon>Entelegynae</taxon>
        <taxon>Araneoidea</taxon>
        <taxon>Araneidae</taxon>
        <taxon>Caerostris</taxon>
    </lineage>
</organism>
<protein>
    <submittedName>
        <fullName evidence="1">Uncharacterized protein</fullName>
    </submittedName>
</protein>
<dbReference type="EMBL" id="BPLR01010652">
    <property type="protein sequence ID" value="GIY40728.1"/>
    <property type="molecule type" value="Genomic_DNA"/>
</dbReference>
<evidence type="ECO:0000313" key="2">
    <source>
        <dbReference type="Proteomes" id="UP001054945"/>
    </source>
</evidence>
<reference evidence="1 2" key="1">
    <citation type="submission" date="2021-06" db="EMBL/GenBank/DDBJ databases">
        <title>Caerostris extrusa draft genome.</title>
        <authorList>
            <person name="Kono N."/>
            <person name="Arakawa K."/>
        </authorList>
    </citation>
    <scope>NUCLEOTIDE SEQUENCE [LARGE SCALE GENOMIC DNA]</scope>
</reference>
<sequence>MNPATFTKGHQVMERGLQSLKRIHRVGLREADTNAVNRINASRQSLQKIYFPQNSLLRTNSNNRRLNHSTCKSGNVPRIFHKGAPCNEKGGLQKLGTKRINPVGPSGADTNAVNIEVDDYEGIFLSCCYESLKETSLLMAFYCSASSSRTSSLQYSSAL</sequence>
<evidence type="ECO:0000313" key="1">
    <source>
        <dbReference type="EMBL" id="GIY40728.1"/>
    </source>
</evidence>
<dbReference type="Proteomes" id="UP001054945">
    <property type="component" value="Unassembled WGS sequence"/>
</dbReference>
<dbReference type="AlphaFoldDB" id="A0AAV4T9T9"/>
<name>A0AAV4T9T9_CAEEX</name>
<accession>A0AAV4T9T9</accession>